<dbReference type="Proteomes" id="UP001054821">
    <property type="component" value="Chromosome 5"/>
</dbReference>
<organism evidence="1 2">
    <name type="scientific">Prunus dulcis</name>
    <name type="common">Almond</name>
    <name type="synonym">Amygdalus dulcis</name>
    <dbReference type="NCBI Taxonomy" id="3755"/>
    <lineage>
        <taxon>Eukaryota</taxon>
        <taxon>Viridiplantae</taxon>
        <taxon>Streptophyta</taxon>
        <taxon>Embryophyta</taxon>
        <taxon>Tracheophyta</taxon>
        <taxon>Spermatophyta</taxon>
        <taxon>Magnoliopsida</taxon>
        <taxon>eudicotyledons</taxon>
        <taxon>Gunneridae</taxon>
        <taxon>Pentapetalae</taxon>
        <taxon>rosids</taxon>
        <taxon>fabids</taxon>
        <taxon>Rosales</taxon>
        <taxon>Rosaceae</taxon>
        <taxon>Amygdaloideae</taxon>
        <taxon>Amygdaleae</taxon>
        <taxon>Prunus</taxon>
    </lineage>
</organism>
<comment type="caution">
    <text evidence="1">The sequence shown here is derived from an EMBL/GenBank/DDBJ whole genome shotgun (WGS) entry which is preliminary data.</text>
</comment>
<gene>
    <name evidence="1" type="ORF">L3X38_029805</name>
</gene>
<protein>
    <submittedName>
        <fullName evidence="1">Uncharacterized protein</fullName>
    </submittedName>
</protein>
<keyword evidence="2" id="KW-1185">Reference proteome</keyword>
<dbReference type="AlphaFoldDB" id="A0AAD4VV46"/>
<dbReference type="EMBL" id="JAJFAZ020000005">
    <property type="protein sequence ID" value="KAI5330407.1"/>
    <property type="molecule type" value="Genomic_DNA"/>
</dbReference>
<evidence type="ECO:0000313" key="1">
    <source>
        <dbReference type="EMBL" id="KAI5330407.1"/>
    </source>
</evidence>
<accession>A0AAD4VV46</accession>
<evidence type="ECO:0000313" key="2">
    <source>
        <dbReference type="Proteomes" id="UP001054821"/>
    </source>
</evidence>
<reference evidence="1 2" key="1">
    <citation type="journal article" date="2022" name="G3 (Bethesda)">
        <title>Whole-genome sequence and methylome profiling of the almond [Prunus dulcis (Mill.) D.A. Webb] cultivar 'Nonpareil'.</title>
        <authorList>
            <person name="D'Amico-Willman K.M."/>
            <person name="Ouma W.Z."/>
            <person name="Meulia T."/>
            <person name="Sideli G.M."/>
            <person name="Gradziel T.M."/>
            <person name="Fresnedo-Ramirez J."/>
        </authorList>
    </citation>
    <scope>NUCLEOTIDE SEQUENCE [LARGE SCALE GENOMIC DNA]</scope>
    <source>
        <strain evidence="1">Clone GOH B32 T37-40</strain>
    </source>
</reference>
<name>A0AAD4VV46_PRUDU</name>
<sequence length="90" mass="10385">MDFQEFSSAASGDETTMVVLVPRRMDIMGPYFLARSRRLRCGRLPSIWRLPMTGSAQGPGGSFWYLGLWMRDQRKVRKRRMMAIAEAIID</sequence>
<proteinExistence type="predicted"/>